<comment type="caution">
    <text evidence="2">The sequence shown here is derived from an EMBL/GenBank/DDBJ whole genome shotgun (WGS) entry which is preliminary data.</text>
</comment>
<accession>A0ABD3QJW1</accession>
<feature type="coiled-coil region" evidence="1">
    <location>
        <begin position="320"/>
        <end position="347"/>
    </location>
</feature>
<gene>
    <name evidence="2" type="ORF">HJC23_001621</name>
</gene>
<evidence type="ECO:0000313" key="3">
    <source>
        <dbReference type="Proteomes" id="UP001516023"/>
    </source>
</evidence>
<dbReference type="Proteomes" id="UP001516023">
    <property type="component" value="Unassembled WGS sequence"/>
</dbReference>
<dbReference type="PANTHER" id="PTHR31432">
    <property type="entry name" value="INTRAFLAGELLAR TRANSPORT PROTEIN 74 HOMOLOG"/>
    <property type="match status" value="1"/>
</dbReference>
<protein>
    <submittedName>
        <fullName evidence="2">Uncharacterized protein</fullName>
    </submittedName>
</protein>
<keyword evidence="3" id="KW-1185">Reference proteome</keyword>
<reference evidence="2 3" key="1">
    <citation type="journal article" date="2020" name="G3 (Bethesda)">
        <title>Improved Reference Genome for Cyclotella cryptica CCMP332, a Model for Cell Wall Morphogenesis, Salinity Adaptation, and Lipid Production in Diatoms (Bacillariophyta).</title>
        <authorList>
            <person name="Roberts W.R."/>
            <person name="Downey K.M."/>
            <person name="Ruck E.C."/>
            <person name="Traller J.C."/>
            <person name="Alverson A.J."/>
        </authorList>
    </citation>
    <scope>NUCLEOTIDE SEQUENCE [LARGE SCALE GENOMIC DNA]</scope>
    <source>
        <strain evidence="2 3">CCMP332</strain>
    </source>
</reference>
<dbReference type="AlphaFoldDB" id="A0ABD3QJW1"/>
<dbReference type="PANTHER" id="PTHR31432:SF0">
    <property type="entry name" value="INTRAFLAGELLAR TRANSPORT PROTEIN 74 HOMOLOG"/>
    <property type="match status" value="1"/>
</dbReference>
<keyword evidence="1" id="KW-0175">Coiled coil</keyword>
<dbReference type="InterPro" id="IPR029602">
    <property type="entry name" value="IFT74"/>
</dbReference>
<organism evidence="2 3">
    <name type="scientific">Cyclotella cryptica</name>
    <dbReference type="NCBI Taxonomy" id="29204"/>
    <lineage>
        <taxon>Eukaryota</taxon>
        <taxon>Sar</taxon>
        <taxon>Stramenopiles</taxon>
        <taxon>Ochrophyta</taxon>
        <taxon>Bacillariophyta</taxon>
        <taxon>Coscinodiscophyceae</taxon>
        <taxon>Thalassiosirophycidae</taxon>
        <taxon>Stephanodiscales</taxon>
        <taxon>Stephanodiscaceae</taxon>
        <taxon>Cyclotella</taxon>
    </lineage>
</organism>
<evidence type="ECO:0000256" key="1">
    <source>
        <dbReference type="SAM" id="Coils"/>
    </source>
</evidence>
<evidence type="ECO:0000313" key="2">
    <source>
        <dbReference type="EMBL" id="KAL3800784.1"/>
    </source>
</evidence>
<dbReference type="EMBL" id="JABMIG020000030">
    <property type="protein sequence ID" value="KAL3800784.1"/>
    <property type="molecule type" value="Genomic_DNA"/>
</dbReference>
<proteinExistence type="predicted"/>
<sequence length="536" mass="62063">MRPPIISPEMRPVTGAGGLARQQAANASMPTRLVESAGYYSRLLQDKIEEIVIEIERLQIETELADSGSEIRRKLENDYKLALKNIQELEARIADLNLAKDKARSGANHEDVRDQTIDIFNRNKALEREIDEIFVSRKRTESEIMKLETELKRMRDSIKLRFAPEPDRLCEYEMILGEIENINIDGKEEEDKMVDLRAEIKAIEAAVSKSGRRAKARVEDLTRQIQEIESSMELTLVDENEARQRLLNKVKQIQHDIKQHESKSVEVQSEIDALQKEQSRVRSQLRLKSYSPKEGSTALALIRKTDEEQKKYLSGLPEMKAVLEEERKQLTEAVDALREDLDKRITETDLTKLPSKAELELMKNEVAFTAKHLDNNQETITRLQQQKKTRMMELDRINILDDKIREELNVIKSRTNDMNNEMERFKSPEELKDSADATRDYLIETSEKCKQRIQVMDDLLIEVASKCEQKRKTVESNPNCKHLQLLKSKMKDHGQLIFDLREELQQMKATHDYSSIRDECLLLSGKMTDALFGAKQ</sequence>
<name>A0ABD3QJW1_9STRA</name>
<feature type="coiled-coil region" evidence="1">
    <location>
        <begin position="41"/>
        <end position="277"/>
    </location>
</feature>